<evidence type="ECO:0000256" key="1">
    <source>
        <dbReference type="SAM" id="MobiDB-lite"/>
    </source>
</evidence>
<feature type="compositionally biased region" description="Low complexity" evidence="1">
    <location>
        <begin position="181"/>
        <end position="195"/>
    </location>
</feature>
<protein>
    <submittedName>
        <fullName evidence="2">Uncharacterized protein</fullName>
    </submittedName>
</protein>
<dbReference type="EMBL" id="OCYT01000113">
    <property type="protein sequence ID" value="SON84116.1"/>
    <property type="molecule type" value="Genomic_DNA"/>
</dbReference>
<feature type="compositionally biased region" description="Basic and acidic residues" evidence="1">
    <location>
        <begin position="155"/>
        <end position="166"/>
    </location>
</feature>
<accession>A0ABY1TUP2</accession>
<sequence length="195" mass="20101">MLLYNINRPDASDARHRLPAGQLGHRLVRVVPIALPGPAAAGGHAAAAGRLEPGRVGPRGVRHGGGADERLRAMEYASPARAAGAGLGAGAVRTGRAGDWSERPGRRCAGDSGHGRRQPAAGQHASAQSEAASPTWGVRELAAVRRTAPLLERRQAEVKLHTHPPVDARPAGARTPQCMPCTTSASASACSMLPP</sequence>
<proteinExistence type="predicted"/>
<feature type="region of interest" description="Disordered" evidence="1">
    <location>
        <begin position="155"/>
        <end position="195"/>
    </location>
</feature>
<comment type="caution">
    <text evidence="2">The sequence shown here is derived from an EMBL/GenBank/DDBJ whole genome shotgun (WGS) entry which is preliminary data.</text>
</comment>
<evidence type="ECO:0000313" key="2">
    <source>
        <dbReference type="EMBL" id="SON84116.1"/>
    </source>
</evidence>
<reference evidence="2 3" key="1">
    <citation type="submission" date="2017-10" db="EMBL/GenBank/DDBJ databases">
        <authorList>
            <person name="Regsiter A."/>
            <person name="William W."/>
        </authorList>
    </citation>
    <scope>NUCLEOTIDE SEQUENCE [LARGE SCALE GENOMIC DNA]</scope>
    <source>
        <strain evidence="2 3">CFBP6984</strain>
    </source>
</reference>
<name>A0ABY1TUP2_XANCH</name>
<evidence type="ECO:0000313" key="3">
    <source>
        <dbReference type="Proteomes" id="UP000234181"/>
    </source>
</evidence>
<gene>
    <name evidence="2" type="ORF">XAP6984_560077</name>
</gene>
<dbReference type="Proteomes" id="UP000234181">
    <property type="component" value="Unassembled WGS sequence"/>
</dbReference>
<organism evidence="2 3">
    <name type="scientific">Xanthomonas campestris pv. phaseoli</name>
    <dbReference type="NCBI Taxonomy" id="317013"/>
    <lineage>
        <taxon>Bacteria</taxon>
        <taxon>Pseudomonadati</taxon>
        <taxon>Pseudomonadota</taxon>
        <taxon>Gammaproteobacteria</taxon>
        <taxon>Lysobacterales</taxon>
        <taxon>Lysobacteraceae</taxon>
        <taxon>Xanthomonas</taxon>
    </lineage>
</organism>
<keyword evidence="3" id="KW-1185">Reference proteome</keyword>
<feature type="compositionally biased region" description="Basic and acidic residues" evidence="1">
    <location>
        <begin position="99"/>
        <end position="109"/>
    </location>
</feature>
<feature type="compositionally biased region" description="Low complexity" evidence="1">
    <location>
        <begin position="85"/>
        <end position="98"/>
    </location>
</feature>
<feature type="region of interest" description="Disordered" evidence="1">
    <location>
        <begin position="85"/>
        <end position="135"/>
    </location>
</feature>